<keyword evidence="1" id="KW-0732">Signal</keyword>
<sequence length="451" mass="51036">MPTSSQKFFLGVMGLLALSTTDLQAQSARPASSLTALSRAAHPATSPFTKALRGISTTVVRPGQSINYFWDSASSTWMLGRKEEYSYDAGARLTQIINRDSATSQLNERILLEYNAQGKSTSTTYQRWLNNAWENDSRYTLSYDAQGNETEYLSQNWNGSSWTTDFGNQNVYTYNAAGVITEWIRKEWDNGTFVNQEREVYTVTNGQWSSLVIQEWENGAWVDDQRILDVVWYDWSRVLPASFRRQEFNGTAFVDESRTTVAYSPNGDQVNTVQKYVGTAWVNDYRISELYDNYGNELANIEEQWINNAWSLEYGDRNLLFYNANNVVIRKVEQRFDNMLRQYVNNYRINYSNFQSITLASARNAALEARASLYPNPAAGLVTLEVADVRGTQAATGELRNALGQLVQQFTVQPQAGKLSTQLDLSGLKSGIYTVRLQTADGAIVKRVVRN</sequence>
<dbReference type="Proteomes" id="UP001165296">
    <property type="component" value="Unassembled WGS sequence"/>
</dbReference>
<gene>
    <name evidence="3" type="ORF">LGH74_16310</name>
</gene>
<reference evidence="3" key="1">
    <citation type="submission" date="2021-10" db="EMBL/GenBank/DDBJ databases">
        <authorList>
            <person name="Dean J.D."/>
            <person name="Kim M.K."/>
            <person name="Newey C.N."/>
            <person name="Stoker T.S."/>
            <person name="Thompson D.W."/>
            <person name="Grose J.H."/>
        </authorList>
    </citation>
    <scope>NUCLEOTIDE SEQUENCE</scope>
    <source>
        <strain evidence="3">BT178</strain>
    </source>
</reference>
<evidence type="ECO:0000313" key="4">
    <source>
        <dbReference type="Proteomes" id="UP001165296"/>
    </source>
</evidence>
<dbReference type="NCBIfam" id="TIGR04183">
    <property type="entry name" value="Por_Secre_tail"/>
    <property type="match status" value="1"/>
</dbReference>
<dbReference type="Gene3D" id="2.40.128.720">
    <property type="match status" value="1"/>
</dbReference>
<feature type="domain" description="Secretion system C-terminal sorting" evidence="2">
    <location>
        <begin position="373"/>
        <end position="449"/>
    </location>
</feature>
<evidence type="ECO:0000256" key="1">
    <source>
        <dbReference type="SAM" id="SignalP"/>
    </source>
</evidence>
<comment type="caution">
    <text evidence="3">The sequence shown here is derived from an EMBL/GenBank/DDBJ whole genome shotgun (WGS) entry which is preliminary data.</text>
</comment>
<organism evidence="3 4">
    <name type="scientific">Hymenobacter lucidus</name>
    <dbReference type="NCBI Taxonomy" id="2880930"/>
    <lineage>
        <taxon>Bacteria</taxon>
        <taxon>Pseudomonadati</taxon>
        <taxon>Bacteroidota</taxon>
        <taxon>Cytophagia</taxon>
        <taxon>Cytophagales</taxon>
        <taxon>Hymenobacteraceae</taxon>
        <taxon>Hymenobacter</taxon>
    </lineage>
</organism>
<feature type="chain" id="PRO_5046230088" evidence="1">
    <location>
        <begin position="26"/>
        <end position="451"/>
    </location>
</feature>
<dbReference type="Pfam" id="PF18962">
    <property type="entry name" value="Por_Secre_tail"/>
    <property type="match status" value="1"/>
</dbReference>
<feature type="signal peptide" evidence="1">
    <location>
        <begin position="1"/>
        <end position="25"/>
    </location>
</feature>
<evidence type="ECO:0000313" key="3">
    <source>
        <dbReference type="EMBL" id="MCB2409557.1"/>
    </source>
</evidence>
<proteinExistence type="predicted"/>
<protein>
    <submittedName>
        <fullName evidence="3">T9SS type A sorting domain-containing protein</fullName>
    </submittedName>
</protein>
<dbReference type="EMBL" id="JAJADR010000004">
    <property type="protein sequence ID" value="MCB2409557.1"/>
    <property type="molecule type" value="Genomic_DNA"/>
</dbReference>
<dbReference type="InterPro" id="IPR026444">
    <property type="entry name" value="Secre_tail"/>
</dbReference>
<dbReference type="RefSeq" id="WP_226177280.1">
    <property type="nucleotide sequence ID" value="NZ_JAJADR010000004.1"/>
</dbReference>
<evidence type="ECO:0000259" key="2">
    <source>
        <dbReference type="Pfam" id="PF18962"/>
    </source>
</evidence>
<keyword evidence="4" id="KW-1185">Reference proteome</keyword>
<accession>A0ABS8ATL4</accession>
<name>A0ABS8ATL4_9BACT</name>